<evidence type="ECO:0000313" key="3">
    <source>
        <dbReference type="Proteomes" id="UP001180551"/>
    </source>
</evidence>
<gene>
    <name evidence="2" type="ORF">RM550_07780</name>
</gene>
<protein>
    <submittedName>
        <fullName evidence="2">Uncharacterized protein</fullName>
    </submittedName>
</protein>
<accession>A0ABU2T330</accession>
<sequence length="81" mass="7826">MAPLPILPPTPRRPVMSRGKEGAPKPAELPSAAAGGGRLTPRRRLPVAAPAAVAAEAGAVAGAMAPAEAADAAVGSLGRSV</sequence>
<comment type="caution">
    <text evidence="2">The sequence shown here is derived from an EMBL/GenBank/DDBJ whole genome shotgun (WGS) entry which is preliminary data.</text>
</comment>
<dbReference type="RefSeq" id="WP_311622966.1">
    <property type="nucleotide sequence ID" value="NZ_JAVRFE010000007.1"/>
</dbReference>
<dbReference type="Proteomes" id="UP001180551">
    <property type="component" value="Unassembled WGS sequence"/>
</dbReference>
<keyword evidence="3" id="KW-1185">Reference proteome</keyword>
<evidence type="ECO:0000313" key="2">
    <source>
        <dbReference type="EMBL" id="MDT0455638.1"/>
    </source>
</evidence>
<feature type="region of interest" description="Disordered" evidence="1">
    <location>
        <begin position="1"/>
        <end position="43"/>
    </location>
</feature>
<dbReference type="EMBL" id="JAVRFE010000007">
    <property type="protein sequence ID" value="MDT0455638.1"/>
    <property type="molecule type" value="Genomic_DNA"/>
</dbReference>
<reference evidence="2" key="1">
    <citation type="submission" date="2024-05" db="EMBL/GenBank/DDBJ databases">
        <title>30 novel species of actinomycetes from the DSMZ collection.</title>
        <authorList>
            <person name="Nouioui I."/>
        </authorList>
    </citation>
    <scope>NUCLEOTIDE SEQUENCE</scope>
    <source>
        <strain evidence="2">DSM 41527</strain>
    </source>
</reference>
<evidence type="ECO:0000256" key="1">
    <source>
        <dbReference type="SAM" id="MobiDB-lite"/>
    </source>
</evidence>
<name>A0ABU2T330_9ACTN</name>
<organism evidence="2 3">
    <name type="scientific">Streptomyces mooreae</name>
    <dbReference type="NCBI Taxonomy" id="3075523"/>
    <lineage>
        <taxon>Bacteria</taxon>
        <taxon>Bacillati</taxon>
        <taxon>Actinomycetota</taxon>
        <taxon>Actinomycetes</taxon>
        <taxon>Kitasatosporales</taxon>
        <taxon>Streptomycetaceae</taxon>
        <taxon>Streptomyces</taxon>
    </lineage>
</organism>
<feature type="compositionally biased region" description="Pro residues" evidence="1">
    <location>
        <begin position="1"/>
        <end position="12"/>
    </location>
</feature>
<proteinExistence type="predicted"/>